<proteinExistence type="predicted"/>
<dbReference type="PANTHER" id="PTHR14859:SF1">
    <property type="entry name" value="PGAP2-INTERACTING PROTEIN"/>
    <property type="match status" value="1"/>
</dbReference>
<sequence>MKKLKTIFLLLALIMTCSGLQVFAQHKLRVISYNILEGMKNDTTKGKQVFVNWVKSYAPDILALQECNKFTQLSLEEMAARYGHPYAILVKTTGYPVGITSKYPIVDVQKITDNMTHGFIVCKIKDLNVIVLHLNPHKYRKRREEIGEILGTMAVAPVRKRWMIMGDFNSFSPLDKDNYQDGDALKSLQEAAKKYSYHDNLVDGKSLDFQVQQQILDFGLKDAGKIVEPGGIPKRRIDYIYVSKDLIKKVTTAHFIRDDFTAGYSDHKPVIMEFKHTN</sequence>
<dbReference type="GO" id="GO:0016020">
    <property type="term" value="C:membrane"/>
    <property type="evidence" value="ECO:0007669"/>
    <property type="project" value="GOC"/>
</dbReference>
<organism evidence="3 4">
    <name type="scientific">Pedobacter heparinus (strain ATCC 13125 / DSM 2366 / CIP 104194 / JCM 7457 / NBRC 12017 / NCIMB 9290 / NRRL B-14731 / HIM 762-3)</name>
    <dbReference type="NCBI Taxonomy" id="485917"/>
    <lineage>
        <taxon>Bacteria</taxon>
        <taxon>Pseudomonadati</taxon>
        <taxon>Bacteroidota</taxon>
        <taxon>Sphingobacteriia</taxon>
        <taxon>Sphingobacteriales</taxon>
        <taxon>Sphingobacteriaceae</taxon>
        <taxon>Pedobacter</taxon>
    </lineage>
</organism>
<dbReference type="InterPro" id="IPR005135">
    <property type="entry name" value="Endo/exonuclease/phosphatase"/>
</dbReference>
<evidence type="ECO:0000256" key="1">
    <source>
        <dbReference type="SAM" id="SignalP"/>
    </source>
</evidence>
<dbReference type="Proteomes" id="UP000000852">
    <property type="component" value="Chromosome"/>
</dbReference>
<dbReference type="KEGG" id="phe:Phep_1385"/>
<dbReference type="GO" id="GO:0006506">
    <property type="term" value="P:GPI anchor biosynthetic process"/>
    <property type="evidence" value="ECO:0007669"/>
    <property type="project" value="TreeGrafter"/>
</dbReference>
<evidence type="ECO:0000259" key="2">
    <source>
        <dbReference type="Pfam" id="PF03372"/>
    </source>
</evidence>
<dbReference type="PANTHER" id="PTHR14859">
    <property type="entry name" value="CALCOFLUOR WHITE HYPERSENSITIVE PROTEIN PRECURSOR"/>
    <property type="match status" value="1"/>
</dbReference>
<protein>
    <submittedName>
        <fullName evidence="3">Endonuclease/exonuclease/phosphatase</fullName>
    </submittedName>
</protein>
<dbReference type="Gene3D" id="3.60.10.10">
    <property type="entry name" value="Endonuclease/exonuclease/phosphatase"/>
    <property type="match status" value="1"/>
</dbReference>
<feature type="chain" id="PRO_5002974233" evidence="1">
    <location>
        <begin position="25"/>
        <end position="278"/>
    </location>
</feature>
<feature type="signal peptide" evidence="1">
    <location>
        <begin position="1"/>
        <end position="24"/>
    </location>
</feature>
<keyword evidence="3" id="KW-0378">Hydrolase</keyword>
<evidence type="ECO:0000313" key="4">
    <source>
        <dbReference type="Proteomes" id="UP000000852"/>
    </source>
</evidence>
<dbReference type="RefSeq" id="WP_012781543.1">
    <property type="nucleotide sequence ID" value="NC_013061.1"/>
</dbReference>
<dbReference type="STRING" id="485917.Phep_1385"/>
<dbReference type="OrthoDB" id="9778989at2"/>
<dbReference type="Pfam" id="PF03372">
    <property type="entry name" value="Exo_endo_phos"/>
    <property type="match status" value="1"/>
</dbReference>
<keyword evidence="1" id="KW-0732">Signal</keyword>
<keyword evidence="4" id="KW-1185">Reference proteome</keyword>
<dbReference type="EMBL" id="CP001681">
    <property type="protein sequence ID" value="ACU03599.1"/>
    <property type="molecule type" value="Genomic_DNA"/>
</dbReference>
<dbReference type="HOGENOM" id="CLU_079288_0_0_10"/>
<accession>C6XT38</accession>
<evidence type="ECO:0000313" key="3">
    <source>
        <dbReference type="EMBL" id="ACU03599.1"/>
    </source>
</evidence>
<dbReference type="InterPro" id="IPR051916">
    <property type="entry name" value="GPI-anchor_lipid_remodeler"/>
</dbReference>
<dbReference type="eggNOG" id="COG3568">
    <property type="taxonomic scope" value="Bacteria"/>
</dbReference>
<dbReference type="GO" id="GO:0004527">
    <property type="term" value="F:exonuclease activity"/>
    <property type="evidence" value="ECO:0007669"/>
    <property type="project" value="UniProtKB-KW"/>
</dbReference>
<name>C6XT38_PEDHD</name>
<dbReference type="SUPFAM" id="SSF56219">
    <property type="entry name" value="DNase I-like"/>
    <property type="match status" value="1"/>
</dbReference>
<dbReference type="GO" id="GO:0004519">
    <property type="term" value="F:endonuclease activity"/>
    <property type="evidence" value="ECO:0007669"/>
    <property type="project" value="UniProtKB-KW"/>
</dbReference>
<feature type="domain" description="Endonuclease/exonuclease/phosphatase" evidence="2">
    <location>
        <begin position="31"/>
        <end position="267"/>
    </location>
</feature>
<keyword evidence="3" id="KW-0269">Exonuclease</keyword>
<reference evidence="3 4" key="1">
    <citation type="journal article" date="2009" name="Stand. Genomic Sci.">
        <title>Complete genome sequence of Pedobacter heparinus type strain (HIM 762-3).</title>
        <authorList>
            <person name="Han C."/>
            <person name="Spring S."/>
            <person name="Lapidus A."/>
            <person name="Del Rio T.G."/>
            <person name="Tice H."/>
            <person name="Copeland A."/>
            <person name="Cheng J.F."/>
            <person name="Lucas S."/>
            <person name="Chen F."/>
            <person name="Nolan M."/>
            <person name="Bruce D."/>
            <person name="Goodwin L."/>
            <person name="Pitluck S."/>
            <person name="Ivanova N."/>
            <person name="Mavromatis K."/>
            <person name="Mikhailova N."/>
            <person name="Pati A."/>
            <person name="Chen A."/>
            <person name="Palaniappan K."/>
            <person name="Land M."/>
            <person name="Hauser L."/>
            <person name="Chang Y.J."/>
            <person name="Jeffries C.C."/>
            <person name="Saunders E."/>
            <person name="Chertkov O."/>
            <person name="Brettin T."/>
            <person name="Goker M."/>
            <person name="Rohde M."/>
            <person name="Bristow J."/>
            <person name="Eisen J.A."/>
            <person name="Markowitz V."/>
            <person name="Hugenholtz P."/>
            <person name="Kyrpides N.C."/>
            <person name="Klenk H.P."/>
            <person name="Detter J.C."/>
        </authorList>
    </citation>
    <scope>NUCLEOTIDE SEQUENCE [LARGE SCALE GENOMIC DNA]</scope>
    <source>
        <strain evidence="4">ATCC 13125 / DSM 2366 / CIP 104194 / JCM 7457 / NBRC 12017 / NCIMB 9290 / NRRL B-14731 / HIM 762-3</strain>
    </source>
</reference>
<gene>
    <name evidence="3" type="ordered locus">Phep_1385</name>
</gene>
<keyword evidence="3" id="KW-0540">Nuclease</keyword>
<dbReference type="InterPro" id="IPR036691">
    <property type="entry name" value="Endo/exonu/phosph_ase_sf"/>
</dbReference>
<keyword evidence="3" id="KW-0255">Endonuclease</keyword>
<dbReference type="AlphaFoldDB" id="C6XT38"/>